<feature type="compositionally biased region" description="Low complexity" evidence="6">
    <location>
        <begin position="327"/>
        <end position="340"/>
    </location>
</feature>
<evidence type="ECO:0000256" key="6">
    <source>
        <dbReference type="SAM" id="MobiDB-lite"/>
    </source>
</evidence>
<accession>A0A1C5GXC8</accession>
<feature type="transmembrane region" description="Helical" evidence="7">
    <location>
        <begin position="232"/>
        <end position="256"/>
    </location>
</feature>
<keyword evidence="9" id="KW-1185">Reference proteome</keyword>
<dbReference type="AlphaFoldDB" id="A0A1C5GXC8"/>
<dbReference type="EMBL" id="FMDN01000002">
    <property type="protein sequence ID" value="SCG38408.1"/>
    <property type="molecule type" value="Genomic_DNA"/>
</dbReference>
<evidence type="ECO:0000256" key="1">
    <source>
        <dbReference type="ARBA" id="ARBA00004651"/>
    </source>
</evidence>
<feature type="transmembrane region" description="Helical" evidence="7">
    <location>
        <begin position="87"/>
        <end position="109"/>
    </location>
</feature>
<organism evidence="8 9">
    <name type="scientific">Micromonospora halophytica</name>
    <dbReference type="NCBI Taxonomy" id="47864"/>
    <lineage>
        <taxon>Bacteria</taxon>
        <taxon>Bacillati</taxon>
        <taxon>Actinomycetota</taxon>
        <taxon>Actinomycetes</taxon>
        <taxon>Micromonosporales</taxon>
        <taxon>Micromonosporaceae</taxon>
        <taxon>Micromonospora</taxon>
    </lineage>
</organism>
<name>A0A1C5GXC8_9ACTN</name>
<sequence length="340" mass="37225">MAVRFAWPSLKSVLHVDSIFAATSAGSAAVLAAGGDPVPPPFTVARIFTEVQLDSWLTLGLLLAAGLYLYGVYRLRLRGDRWPLVRTVFFLGPGLGGIAAVTLSGLGAYDTTLLSVHMIQHMALSMVSPIFLALGAPVTLALRTLPVRPRKRLLAVVHSRIVKIYSFPLVAFAIFVVNPFALYFTDLYRYTLEHAWAHELVHAHFIATGCVFFWPLLGLDPLPGRWPYPARALLMLLSVPFHTVLGLTIMQSSTLFGGDWYPSLDLAWSDPWSDQVVAGGVLWAGGEFVSVTMLAVLVVQWIRQSEREARRLDRELDRQEARERAADPAATAAPTPGAPA</sequence>
<feature type="region of interest" description="Disordered" evidence="6">
    <location>
        <begin position="311"/>
        <end position="340"/>
    </location>
</feature>
<reference evidence="9" key="1">
    <citation type="submission" date="2016-06" db="EMBL/GenBank/DDBJ databases">
        <authorList>
            <person name="Varghese N."/>
        </authorList>
    </citation>
    <scope>NUCLEOTIDE SEQUENCE [LARGE SCALE GENOMIC DNA]</scope>
    <source>
        <strain evidence="9">DSM 43171</strain>
    </source>
</reference>
<comment type="subcellular location">
    <subcellularLocation>
        <location evidence="1">Cell membrane</location>
        <topology evidence="1">Multi-pass membrane protein</topology>
    </subcellularLocation>
</comment>
<evidence type="ECO:0000256" key="7">
    <source>
        <dbReference type="SAM" id="Phobius"/>
    </source>
</evidence>
<proteinExistence type="predicted"/>
<evidence type="ECO:0000256" key="5">
    <source>
        <dbReference type="ARBA" id="ARBA00023136"/>
    </source>
</evidence>
<evidence type="ECO:0000256" key="2">
    <source>
        <dbReference type="ARBA" id="ARBA00022475"/>
    </source>
</evidence>
<evidence type="ECO:0000313" key="8">
    <source>
        <dbReference type="EMBL" id="SCG38408.1"/>
    </source>
</evidence>
<keyword evidence="2" id="KW-1003">Cell membrane</keyword>
<dbReference type="Pfam" id="PF09678">
    <property type="entry name" value="Caa3_CtaG"/>
    <property type="match status" value="1"/>
</dbReference>
<keyword evidence="3 7" id="KW-0812">Transmembrane</keyword>
<evidence type="ECO:0000313" key="9">
    <source>
        <dbReference type="Proteomes" id="UP000199408"/>
    </source>
</evidence>
<gene>
    <name evidence="8" type="ORF">GA0070560_102262</name>
</gene>
<dbReference type="GO" id="GO:0005886">
    <property type="term" value="C:plasma membrane"/>
    <property type="evidence" value="ECO:0007669"/>
    <property type="project" value="UniProtKB-SubCell"/>
</dbReference>
<evidence type="ECO:0000256" key="3">
    <source>
        <dbReference type="ARBA" id="ARBA00022692"/>
    </source>
</evidence>
<protein>
    <submittedName>
        <fullName evidence="8">Putative copper resistance protein D</fullName>
    </submittedName>
</protein>
<dbReference type="STRING" id="47864.GA0070560_102262"/>
<feature type="transmembrane region" description="Helical" evidence="7">
    <location>
        <begin position="162"/>
        <end position="181"/>
    </location>
</feature>
<keyword evidence="5 7" id="KW-0472">Membrane</keyword>
<evidence type="ECO:0000256" key="4">
    <source>
        <dbReference type="ARBA" id="ARBA00022989"/>
    </source>
</evidence>
<feature type="compositionally biased region" description="Basic and acidic residues" evidence="6">
    <location>
        <begin position="311"/>
        <end position="326"/>
    </location>
</feature>
<dbReference type="Proteomes" id="UP000199408">
    <property type="component" value="Unassembled WGS sequence"/>
</dbReference>
<feature type="transmembrane region" description="Helical" evidence="7">
    <location>
        <begin position="276"/>
        <end position="302"/>
    </location>
</feature>
<feature type="transmembrane region" description="Helical" evidence="7">
    <location>
        <begin position="56"/>
        <end position="75"/>
    </location>
</feature>
<dbReference type="InterPro" id="IPR019108">
    <property type="entry name" value="Caa3_assmbl_CtaG-rel"/>
</dbReference>
<keyword evidence="4 7" id="KW-1133">Transmembrane helix</keyword>
<feature type="transmembrane region" description="Helical" evidence="7">
    <location>
        <begin position="201"/>
        <end position="220"/>
    </location>
</feature>
<feature type="transmembrane region" description="Helical" evidence="7">
    <location>
        <begin position="121"/>
        <end position="142"/>
    </location>
</feature>